<feature type="compositionally biased region" description="Basic and acidic residues" evidence="1">
    <location>
        <begin position="60"/>
        <end position="69"/>
    </location>
</feature>
<name>A0A9N8D712_9STRA</name>
<feature type="region of interest" description="Disordered" evidence="1">
    <location>
        <begin position="125"/>
        <end position="181"/>
    </location>
</feature>
<sequence>MKRLAVVGGRLSLSTPRSATGFDTRGSLRCHSNRPSRSRRQDGGDRRRRGSSAEFRQNGNRRDGGDSRKWRSRSPRDMVYFVRPDPPPPPKFDPETLGFAWTNPSQRIGKHPAVISFLNEQGKEMKKASKLSSHQAKTSGAAESGSGVNAANVLESDNAEVSENNPTLSLKTGKKPKDAGQ</sequence>
<dbReference type="Proteomes" id="UP001153069">
    <property type="component" value="Unassembled WGS sequence"/>
</dbReference>
<reference evidence="2" key="1">
    <citation type="submission" date="2020-06" db="EMBL/GenBank/DDBJ databases">
        <authorList>
            <consortium name="Plant Systems Biology data submission"/>
        </authorList>
    </citation>
    <scope>NUCLEOTIDE SEQUENCE</scope>
    <source>
        <strain evidence="2">D6</strain>
    </source>
</reference>
<feature type="region of interest" description="Disordered" evidence="1">
    <location>
        <begin position="1"/>
        <end position="95"/>
    </location>
</feature>
<keyword evidence="3" id="KW-1185">Reference proteome</keyword>
<accession>A0A9N8D712</accession>
<feature type="compositionally biased region" description="Polar residues" evidence="1">
    <location>
        <begin position="159"/>
        <end position="170"/>
    </location>
</feature>
<gene>
    <name evidence="2" type="ORF">SEMRO_4_G003010.1</name>
</gene>
<dbReference type="AlphaFoldDB" id="A0A9N8D712"/>
<organism evidence="2 3">
    <name type="scientific">Seminavis robusta</name>
    <dbReference type="NCBI Taxonomy" id="568900"/>
    <lineage>
        <taxon>Eukaryota</taxon>
        <taxon>Sar</taxon>
        <taxon>Stramenopiles</taxon>
        <taxon>Ochrophyta</taxon>
        <taxon>Bacillariophyta</taxon>
        <taxon>Bacillariophyceae</taxon>
        <taxon>Bacillariophycidae</taxon>
        <taxon>Naviculales</taxon>
        <taxon>Naviculaceae</taxon>
        <taxon>Seminavis</taxon>
    </lineage>
</organism>
<evidence type="ECO:0000313" key="3">
    <source>
        <dbReference type="Proteomes" id="UP001153069"/>
    </source>
</evidence>
<evidence type="ECO:0000313" key="2">
    <source>
        <dbReference type="EMBL" id="CAB9496326.1"/>
    </source>
</evidence>
<comment type="caution">
    <text evidence="2">The sequence shown here is derived from an EMBL/GenBank/DDBJ whole genome shotgun (WGS) entry which is preliminary data.</text>
</comment>
<evidence type="ECO:0000256" key="1">
    <source>
        <dbReference type="SAM" id="MobiDB-lite"/>
    </source>
</evidence>
<dbReference type="EMBL" id="CAICTM010000004">
    <property type="protein sequence ID" value="CAB9496326.1"/>
    <property type="molecule type" value="Genomic_DNA"/>
</dbReference>
<proteinExistence type="predicted"/>
<protein>
    <submittedName>
        <fullName evidence="2">Uncharacterized protein</fullName>
    </submittedName>
</protein>